<name>A0A2N7VSU1_9BURK</name>
<evidence type="ECO:0008006" key="3">
    <source>
        <dbReference type="Google" id="ProtNLM"/>
    </source>
</evidence>
<accession>A0A2N7VSU1</accession>
<proteinExistence type="predicted"/>
<dbReference type="EMBL" id="PNYA01000009">
    <property type="protein sequence ID" value="PMS20195.1"/>
    <property type="molecule type" value="Genomic_DNA"/>
</dbReference>
<comment type="caution">
    <text evidence="1">The sequence shown here is derived from an EMBL/GenBank/DDBJ whole genome shotgun (WGS) entry which is preliminary data.</text>
</comment>
<organism evidence="1 2">
    <name type="scientific">Trinickia dabaoshanensis</name>
    <dbReference type="NCBI Taxonomy" id="564714"/>
    <lineage>
        <taxon>Bacteria</taxon>
        <taxon>Pseudomonadati</taxon>
        <taxon>Pseudomonadota</taxon>
        <taxon>Betaproteobacteria</taxon>
        <taxon>Burkholderiales</taxon>
        <taxon>Burkholderiaceae</taxon>
        <taxon>Trinickia</taxon>
    </lineage>
</organism>
<protein>
    <recommendedName>
        <fullName evidence="3">Phage virion morphogenesis protein</fullName>
    </recommendedName>
</protein>
<keyword evidence="2" id="KW-1185">Reference proteome</keyword>
<evidence type="ECO:0000313" key="2">
    <source>
        <dbReference type="Proteomes" id="UP000235616"/>
    </source>
</evidence>
<evidence type="ECO:0000313" key="1">
    <source>
        <dbReference type="EMBL" id="PMS20195.1"/>
    </source>
</evidence>
<dbReference type="Proteomes" id="UP000235616">
    <property type="component" value="Unassembled WGS sequence"/>
</dbReference>
<dbReference type="AlphaFoldDB" id="A0A2N7VSU1"/>
<gene>
    <name evidence="1" type="ORF">C0Z18_12265</name>
</gene>
<dbReference type="OrthoDB" id="6402405at2"/>
<sequence length="64" mass="7075">MNKDPLAVGFGGRMARLARVHQFGEKATINPGGPEYRYPARVLLGLTDVERVMVRDHLLGNVTI</sequence>
<dbReference type="RefSeq" id="WP_102645702.1">
    <property type="nucleotide sequence ID" value="NZ_PNYA01000009.1"/>
</dbReference>
<dbReference type="InterPro" id="IPR006522">
    <property type="entry name" value="Phage_virion_morphogenesis"/>
</dbReference>
<dbReference type="Pfam" id="PF05069">
    <property type="entry name" value="Phage_tail_S"/>
    <property type="match status" value="1"/>
</dbReference>
<reference evidence="1 2" key="1">
    <citation type="submission" date="2018-01" db="EMBL/GenBank/DDBJ databases">
        <title>Whole genome analyses suggest that Burkholderia sensu lato contains two further novel genera in the rhizoxinica-symbiotica group Mycetohabitans gen. nov., and Trinickia gen. nov.: implications for the evolution of diazotrophy and nodulation in the Burkholderiaceae.</title>
        <authorList>
            <person name="Estrada-de los Santos P."/>
            <person name="Palmer M."/>
            <person name="Chavez-Ramirez B."/>
            <person name="Beukes C."/>
            <person name="Steenkamp E.T."/>
            <person name="Hirsch A.M."/>
            <person name="Manyaka P."/>
            <person name="Maluk M."/>
            <person name="Lafos M."/>
            <person name="Crook M."/>
            <person name="Gross E."/>
            <person name="Simon M.F."/>
            <person name="Bueno dos Reis Junior F."/>
            <person name="Poole P.S."/>
            <person name="Venter S.N."/>
            <person name="James E.K."/>
        </authorList>
    </citation>
    <scope>NUCLEOTIDE SEQUENCE [LARGE SCALE GENOMIC DNA]</scope>
    <source>
        <strain evidence="1 2">GIMN1.004</strain>
    </source>
</reference>